<evidence type="ECO:0000313" key="4">
    <source>
        <dbReference type="Proteomes" id="UP000035579"/>
    </source>
</evidence>
<reference evidence="3 5" key="2">
    <citation type="submission" date="2018-08" db="EMBL/GenBank/DDBJ databases">
        <title>Genomic Encyclopedia of Archaeal and Bacterial Type Strains, Phase II (KMG-II): from individual species to whole genera.</title>
        <authorList>
            <person name="Goeker M."/>
        </authorList>
    </citation>
    <scope>NUCLEOTIDE SEQUENCE [LARGE SCALE GENOMIC DNA]</scope>
    <source>
        <strain evidence="3 5">DSM 2261</strain>
    </source>
</reference>
<dbReference type="Proteomes" id="UP000035579">
    <property type="component" value="Chromosome"/>
</dbReference>
<reference evidence="2 4" key="1">
    <citation type="submission" date="2015-05" db="EMBL/GenBank/DDBJ databases">
        <title>Genome assembly of Archangium gephyra DSM 2261.</title>
        <authorList>
            <person name="Sharma G."/>
            <person name="Subramanian S."/>
        </authorList>
    </citation>
    <scope>NUCLEOTIDE SEQUENCE [LARGE SCALE GENOMIC DNA]</scope>
    <source>
        <strain evidence="2 4">DSM 2261</strain>
    </source>
</reference>
<dbReference type="AlphaFoldDB" id="A0AAC8Q2S4"/>
<evidence type="ECO:0000313" key="2">
    <source>
        <dbReference type="EMBL" id="AKI99243.1"/>
    </source>
</evidence>
<dbReference type="EMBL" id="CP011509">
    <property type="protein sequence ID" value="AKI99243.1"/>
    <property type="molecule type" value="Genomic_DNA"/>
</dbReference>
<accession>A0AAC8Q2S4</accession>
<feature type="chain" id="PRO_5042012286" evidence="1">
    <location>
        <begin position="23"/>
        <end position="428"/>
    </location>
</feature>
<keyword evidence="1" id="KW-0732">Signal</keyword>
<organism evidence="2 4">
    <name type="scientific">Archangium gephyra</name>
    <dbReference type="NCBI Taxonomy" id="48"/>
    <lineage>
        <taxon>Bacteria</taxon>
        <taxon>Pseudomonadati</taxon>
        <taxon>Myxococcota</taxon>
        <taxon>Myxococcia</taxon>
        <taxon>Myxococcales</taxon>
        <taxon>Cystobacterineae</taxon>
        <taxon>Archangiaceae</taxon>
        <taxon>Archangium</taxon>
    </lineage>
</organism>
<feature type="signal peptide" evidence="1">
    <location>
        <begin position="1"/>
        <end position="22"/>
    </location>
</feature>
<dbReference type="RefSeq" id="WP_047854394.1">
    <property type="nucleotide sequence ID" value="NZ_CP011509.1"/>
</dbReference>
<protein>
    <submittedName>
        <fullName evidence="2">Uncharacterized protein</fullName>
    </submittedName>
</protein>
<evidence type="ECO:0000313" key="3">
    <source>
        <dbReference type="EMBL" id="REG31148.1"/>
    </source>
</evidence>
<dbReference type="Proteomes" id="UP000256345">
    <property type="component" value="Unassembled WGS sequence"/>
</dbReference>
<keyword evidence="5" id="KW-1185">Reference proteome</keyword>
<dbReference type="KEGG" id="age:AA314_00870"/>
<sequence>MKNLLLGLVVLGTMLGASSTQAASGYVRGRMQFWQNQGNYCPNTRDCTGAVYTQAQFQTYQPVRNARVYVWSDQANAVIGQGATDLNGDYTISWYYAGTTPPTGVYVYWVPDHKDGRFYIRYSNGTYRWYPTGYFTLLNGTTSTSPQNIGTAAWGSSSYADEWANTYDGAELMWREGLNYFGVMQSNFTNVEIRGFANDMPGFNGECPTSCANGYSKRVQLDVGAAYAPQGRVMHEMGHIASYLAHPYSGTGGNGYCYPSTSNFPDKCQWWTLNTAEHGSAAFEEALATFLADSALYYPNAPAPHSCLASAAPCAPGQFNLETSSGSACASGENRWPLTAMRFLWDVYDSVDDQESVAEGAGNYWKMLNVMALYDNGTESLQISEPWNSNYSAIDNWDGRGSYSYRLNYFNKNGTSVYVPYSRNCSPP</sequence>
<dbReference type="EMBL" id="QUMU01000006">
    <property type="protein sequence ID" value="REG31148.1"/>
    <property type="molecule type" value="Genomic_DNA"/>
</dbReference>
<proteinExistence type="predicted"/>
<name>A0AAC8Q2S4_9BACT</name>
<gene>
    <name evidence="2" type="ORF">AA314_00870</name>
    <name evidence="3" type="ORF">ATI61_106618</name>
</gene>
<evidence type="ECO:0000256" key="1">
    <source>
        <dbReference type="SAM" id="SignalP"/>
    </source>
</evidence>
<evidence type="ECO:0000313" key="5">
    <source>
        <dbReference type="Proteomes" id="UP000256345"/>
    </source>
</evidence>